<protein>
    <recommendedName>
        <fullName evidence="3">C2H2-type domain-containing protein</fullName>
    </recommendedName>
</protein>
<keyword evidence="2" id="KW-1185">Reference proteome</keyword>
<reference evidence="1 2" key="1">
    <citation type="journal article" date="2019" name="Int. J. Syst. Evol. Microbiol.">
        <title>The Global Catalogue of Microorganisms (GCM) 10K type strain sequencing project: providing services to taxonomists for standard genome sequencing and annotation.</title>
        <authorList>
            <consortium name="The Broad Institute Genomics Platform"/>
            <consortium name="The Broad Institute Genome Sequencing Center for Infectious Disease"/>
            <person name="Wu L."/>
            <person name="Ma J."/>
        </authorList>
    </citation>
    <scope>NUCLEOTIDE SEQUENCE [LARGE SCALE GENOMIC DNA]</scope>
    <source>
        <strain evidence="1 2">DSM 29988</strain>
    </source>
</reference>
<gene>
    <name evidence="1" type="ORF">ACFQJC_01775</name>
</gene>
<dbReference type="AlphaFoldDB" id="A0ABD5ZAJ9"/>
<name>A0ABD5ZAJ9_9EURY</name>
<accession>A0ABD5ZAJ9</accession>
<dbReference type="RefSeq" id="WP_390221529.1">
    <property type="nucleotide sequence ID" value="NZ_JBHTAA010000001.1"/>
</dbReference>
<dbReference type="EMBL" id="JBHTAA010000001">
    <property type="protein sequence ID" value="MFC7202229.1"/>
    <property type="molecule type" value="Genomic_DNA"/>
</dbReference>
<evidence type="ECO:0000313" key="1">
    <source>
        <dbReference type="EMBL" id="MFC7202229.1"/>
    </source>
</evidence>
<proteinExistence type="predicted"/>
<dbReference type="Proteomes" id="UP001596481">
    <property type="component" value="Unassembled WGS sequence"/>
</dbReference>
<evidence type="ECO:0000313" key="2">
    <source>
        <dbReference type="Proteomes" id="UP001596481"/>
    </source>
</evidence>
<evidence type="ECO:0008006" key="3">
    <source>
        <dbReference type="Google" id="ProtNLM"/>
    </source>
</evidence>
<comment type="caution">
    <text evidence="1">The sequence shown here is derived from an EMBL/GenBank/DDBJ whole genome shotgun (WGS) entry which is preliminary data.</text>
</comment>
<organism evidence="1 2">
    <name type="scientific">Haloferax namakaokahaiae</name>
    <dbReference type="NCBI Taxonomy" id="1748331"/>
    <lineage>
        <taxon>Archaea</taxon>
        <taxon>Methanobacteriati</taxon>
        <taxon>Methanobacteriota</taxon>
        <taxon>Stenosarchaea group</taxon>
        <taxon>Halobacteria</taxon>
        <taxon>Halobacteriales</taxon>
        <taxon>Haloferacaceae</taxon>
        <taxon>Haloferax</taxon>
    </lineage>
</organism>
<sequence>MSSQHRPNACGRDFDSVEQFRHHVERRHPRTGWRWWVAVEGPARDLKFAR</sequence>